<proteinExistence type="inferred from homology"/>
<evidence type="ECO:0000256" key="2">
    <source>
        <dbReference type="ARBA" id="ARBA00022630"/>
    </source>
</evidence>
<dbReference type="InterPro" id="IPR002563">
    <property type="entry name" value="Flavin_Rdtase-like_dom"/>
</dbReference>
<evidence type="ECO:0000256" key="1">
    <source>
        <dbReference type="ARBA" id="ARBA00001917"/>
    </source>
</evidence>
<keyword evidence="2" id="KW-0285">Flavoprotein</keyword>
<name>A0A212K3R0_9DELT</name>
<dbReference type="PANTHER" id="PTHR43567">
    <property type="entry name" value="FLAVOREDOXIN-RELATED-RELATED"/>
    <property type="match status" value="1"/>
</dbReference>
<dbReference type="GO" id="GO:0016646">
    <property type="term" value="F:oxidoreductase activity, acting on the CH-NH group of donors, NAD or NADP as acceptor"/>
    <property type="evidence" value="ECO:0007669"/>
    <property type="project" value="UniProtKB-ARBA"/>
</dbReference>
<comment type="similarity">
    <text evidence="3">Belongs to the flavoredoxin family.</text>
</comment>
<sequence length="194" mass="21086">MKRSLGPQTLLYPLPAFLVGTYDGEGNANIMTAAWGGVCCSEPPLVAVSVRKERWTYDAILTREAFTLSIPSADQAARVDFAGMASGRKTDKFKDTGFTPARGEFVDAPYVLECPVVVELVLRTSLELGSHVQFIGEVRDVKIEEGCLDADGKPVREKIDPLLYDIGAREYCRVGQSVCKAFSSGKVFLKKSGA</sequence>
<dbReference type="InterPro" id="IPR052174">
    <property type="entry name" value="Flavoredoxin"/>
</dbReference>
<dbReference type="SUPFAM" id="SSF50475">
    <property type="entry name" value="FMN-binding split barrel"/>
    <property type="match status" value="1"/>
</dbReference>
<accession>A0A212K3R0</accession>
<dbReference type="AlphaFoldDB" id="A0A212K3R0"/>
<evidence type="ECO:0000313" key="5">
    <source>
        <dbReference type="EMBL" id="SBW06349.1"/>
    </source>
</evidence>
<dbReference type="PANTHER" id="PTHR43567:SF1">
    <property type="entry name" value="FLAVOREDOXIN"/>
    <property type="match status" value="1"/>
</dbReference>
<evidence type="ECO:0000256" key="3">
    <source>
        <dbReference type="ARBA" id="ARBA00038054"/>
    </source>
</evidence>
<dbReference type="GO" id="GO:0010181">
    <property type="term" value="F:FMN binding"/>
    <property type="evidence" value="ECO:0007669"/>
    <property type="project" value="InterPro"/>
</dbReference>
<reference evidence="5" key="1">
    <citation type="submission" date="2016-04" db="EMBL/GenBank/DDBJ databases">
        <authorList>
            <person name="Evans L.H."/>
            <person name="Alamgir A."/>
            <person name="Owens N."/>
            <person name="Weber N.D."/>
            <person name="Virtaneva K."/>
            <person name="Barbian K."/>
            <person name="Babar A."/>
            <person name="Rosenke K."/>
        </authorList>
    </citation>
    <scope>NUCLEOTIDE SEQUENCE</scope>
    <source>
        <strain evidence="5">86</strain>
    </source>
</reference>
<organism evidence="5">
    <name type="scientific">uncultured delta proteobacterium</name>
    <dbReference type="NCBI Taxonomy" id="34034"/>
    <lineage>
        <taxon>Bacteria</taxon>
        <taxon>Deltaproteobacteria</taxon>
        <taxon>environmental samples</taxon>
    </lineage>
</organism>
<dbReference type="Gene3D" id="2.30.110.10">
    <property type="entry name" value="Electron Transport, Fmn-binding Protein, Chain A"/>
    <property type="match status" value="1"/>
</dbReference>
<dbReference type="SMART" id="SM00903">
    <property type="entry name" value="Flavin_Reduct"/>
    <property type="match status" value="1"/>
</dbReference>
<evidence type="ECO:0000259" key="4">
    <source>
        <dbReference type="SMART" id="SM00903"/>
    </source>
</evidence>
<comment type="cofactor">
    <cofactor evidence="1">
        <name>FMN</name>
        <dbReference type="ChEBI" id="CHEBI:58210"/>
    </cofactor>
</comment>
<dbReference type="Pfam" id="PF01613">
    <property type="entry name" value="Flavin_Reduct"/>
    <property type="match status" value="1"/>
</dbReference>
<protein>
    <submittedName>
        <fullName evidence="5">Flavoredoxin</fullName>
    </submittedName>
</protein>
<dbReference type="EMBL" id="FLUQ01000002">
    <property type="protein sequence ID" value="SBW06349.1"/>
    <property type="molecule type" value="Genomic_DNA"/>
</dbReference>
<gene>
    <name evidence="5" type="primary">flr</name>
    <name evidence="5" type="ORF">KL86DPRO_20647</name>
</gene>
<dbReference type="InterPro" id="IPR012349">
    <property type="entry name" value="Split_barrel_FMN-bd"/>
</dbReference>
<feature type="domain" description="Flavin reductase like" evidence="4">
    <location>
        <begin position="9"/>
        <end position="157"/>
    </location>
</feature>